<keyword evidence="9 12" id="KW-0949">S-adenosyl-L-methionine</keyword>
<dbReference type="SUPFAM" id="SSF88697">
    <property type="entry name" value="PUA domain-like"/>
    <property type="match status" value="1"/>
</dbReference>
<sequence>MDGILMEIKRFFAAGDPNMGYLLVDGEEFRHLSKVLRYKAGYKAIACTGDGFDYLCRIESIEVGRAVLKIEEKQKCAGDPPFELTLYQALPKGTKADFIVQKAVELGAGKIVFFASQYSAEEKFNSERLSRIAVEACKQCGRSSVAEIAFLESFDKVLESREGKTLVMPYERESEGRLKDALAGEDGSVDLIVGSEGGFSEEEAEKARAAGAKLVTLGKRILRCETAALVSLALVMYERGELGG</sequence>
<dbReference type="SUPFAM" id="SSF75217">
    <property type="entry name" value="alpha/beta knot"/>
    <property type="match status" value="1"/>
</dbReference>
<evidence type="ECO:0000256" key="10">
    <source>
        <dbReference type="ARBA" id="ARBA00025699"/>
    </source>
</evidence>
<dbReference type="AlphaFoldDB" id="A0A9D1MMJ1"/>
<dbReference type="InterPro" id="IPR006700">
    <property type="entry name" value="RsmE"/>
</dbReference>
<evidence type="ECO:0000256" key="9">
    <source>
        <dbReference type="ARBA" id="ARBA00022691"/>
    </source>
</evidence>
<dbReference type="InterPro" id="IPR015947">
    <property type="entry name" value="PUA-like_sf"/>
</dbReference>
<dbReference type="PIRSF" id="PIRSF015601">
    <property type="entry name" value="MTase_slr0722"/>
    <property type="match status" value="1"/>
</dbReference>
<evidence type="ECO:0000256" key="12">
    <source>
        <dbReference type="PIRNR" id="PIRNR015601"/>
    </source>
</evidence>
<comment type="caution">
    <text evidence="15">The sequence shown here is derived from an EMBL/GenBank/DDBJ whole genome shotgun (WGS) entry which is preliminary data.</text>
</comment>
<dbReference type="PANTHER" id="PTHR30027:SF3">
    <property type="entry name" value="16S RRNA (URACIL(1498)-N(3))-METHYLTRANSFERASE"/>
    <property type="match status" value="1"/>
</dbReference>
<keyword evidence="7 12" id="KW-0489">Methyltransferase</keyword>
<dbReference type="GO" id="GO:0070475">
    <property type="term" value="P:rRNA base methylation"/>
    <property type="evidence" value="ECO:0007669"/>
    <property type="project" value="TreeGrafter"/>
</dbReference>
<evidence type="ECO:0000256" key="5">
    <source>
        <dbReference type="ARBA" id="ARBA00022490"/>
    </source>
</evidence>
<evidence type="ECO:0000256" key="1">
    <source>
        <dbReference type="ARBA" id="ARBA00004496"/>
    </source>
</evidence>
<dbReference type="Gene3D" id="3.40.1280.10">
    <property type="match status" value="1"/>
</dbReference>
<dbReference type="GO" id="GO:0070042">
    <property type="term" value="F:rRNA (uridine-N3-)-methyltransferase activity"/>
    <property type="evidence" value="ECO:0007669"/>
    <property type="project" value="TreeGrafter"/>
</dbReference>
<dbReference type="Pfam" id="PF04452">
    <property type="entry name" value="Methyltrans_RNA"/>
    <property type="match status" value="1"/>
</dbReference>
<comment type="catalytic activity">
    <reaction evidence="11 12">
        <text>uridine(1498) in 16S rRNA + S-adenosyl-L-methionine = N(3)-methyluridine(1498) in 16S rRNA + S-adenosyl-L-homocysteine + H(+)</text>
        <dbReference type="Rhea" id="RHEA:42920"/>
        <dbReference type="Rhea" id="RHEA-COMP:10283"/>
        <dbReference type="Rhea" id="RHEA-COMP:10284"/>
        <dbReference type="ChEBI" id="CHEBI:15378"/>
        <dbReference type="ChEBI" id="CHEBI:57856"/>
        <dbReference type="ChEBI" id="CHEBI:59789"/>
        <dbReference type="ChEBI" id="CHEBI:65315"/>
        <dbReference type="ChEBI" id="CHEBI:74502"/>
        <dbReference type="EC" id="2.1.1.193"/>
    </reaction>
</comment>
<dbReference type="InterPro" id="IPR046887">
    <property type="entry name" value="RsmE_PUA-like"/>
</dbReference>
<reference evidence="15" key="1">
    <citation type="submission" date="2020-10" db="EMBL/GenBank/DDBJ databases">
        <authorList>
            <person name="Gilroy R."/>
        </authorList>
    </citation>
    <scope>NUCLEOTIDE SEQUENCE</scope>
    <source>
        <strain evidence="15">9366</strain>
    </source>
</reference>
<keyword evidence="8 12" id="KW-0808">Transferase</keyword>
<comment type="subcellular location">
    <subcellularLocation>
        <location evidence="1 12">Cytoplasm</location>
    </subcellularLocation>
</comment>
<evidence type="ECO:0000313" key="15">
    <source>
        <dbReference type="EMBL" id="HIU62895.1"/>
    </source>
</evidence>
<evidence type="ECO:0000256" key="3">
    <source>
        <dbReference type="ARBA" id="ARBA00012328"/>
    </source>
</evidence>
<evidence type="ECO:0000259" key="14">
    <source>
        <dbReference type="Pfam" id="PF20260"/>
    </source>
</evidence>
<protein>
    <recommendedName>
        <fullName evidence="4 12">Ribosomal RNA small subunit methyltransferase E</fullName>
        <ecNumber evidence="3 12">2.1.1.193</ecNumber>
    </recommendedName>
</protein>
<evidence type="ECO:0000256" key="4">
    <source>
        <dbReference type="ARBA" id="ARBA00013673"/>
    </source>
</evidence>
<evidence type="ECO:0000256" key="7">
    <source>
        <dbReference type="ARBA" id="ARBA00022603"/>
    </source>
</evidence>
<dbReference type="EC" id="2.1.1.193" evidence="3 12"/>
<keyword evidence="6 12" id="KW-0698">rRNA processing</keyword>
<evidence type="ECO:0000256" key="8">
    <source>
        <dbReference type="ARBA" id="ARBA00022679"/>
    </source>
</evidence>
<feature type="domain" description="Ribosomal RNA small subunit methyltransferase E PUA-like" evidence="14">
    <location>
        <begin position="24"/>
        <end position="70"/>
    </location>
</feature>
<dbReference type="Pfam" id="PF20260">
    <property type="entry name" value="PUA_4"/>
    <property type="match status" value="1"/>
</dbReference>
<evidence type="ECO:0000256" key="2">
    <source>
        <dbReference type="ARBA" id="ARBA00005528"/>
    </source>
</evidence>
<name>A0A9D1MMJ1_9FIRM</name>
<dbReference type="Proteomes" id="UP000824145">
    <property type="component" value="Unassembled WGS sequence"/>
</dbReference>
<dbReference type="GO" id="GO:0005737">
    <property type="term" value="C:cytoplasm"/>
    <property type="evidence" value="ECO:0007669"/>
    <property type="project" value="UniProtKB-SubCell"/>
</dbReference>
<evidence type="ECO:0000256" key="11">
    <source>
        <dbReference type="ARBA" id="ARBA00047944"/>
    </source>
</evidence>
<dbReference type="InterPro" id="IPR029028">
    <property type="entry name" value="Alpha/beta_knot_MTases"/>
</dbReference>
<comment type="similarity">
    <text evidence="2 12">Belongs to the RNA methyltransferase RsmE family.</text>
</comment>
<evidence type="ECO:0000259" key="13">
    <source>
        <dbReference type="Pfam" id="PF04452"/>
    </source>
</evidence>
<keyword evidence="5 12" id="KW-0963">Cytoplasm</keyword>
<comment type="function">
    <text evidence="10 12">Specifically methylates the N3 position of the uracil ring of uridine 1498 (m3U1498) in 16S rRNA. Acts on the fully assembled 30S ribosomal subunit.</text>
</comment>
<dbReference type="EMBL" id="DVNJ01000020">
    <property type="protein sequence ID" value="HIU62895.1"/>
    <property type="molecule type" value="Genomic_DNA"/>
</dbReference>
<dbReference type="InterPro" id="IPR046886">
    <property type="entry name" value="RsmE_MTase_dom"/>
</dbReference>
<dbReference type="CDD" id="cd18084">
    <property type="entry name" value="RsmE-like"/>
    <property type="match status" value="1"/>
</dbReference>
<dbReference type="InterPro" id="IPR029026">
    <property type="entry name" value="tRNA_m1G_MTases_N"/>
</dbReference>
<evidence type="ECO:0000256" key="6">
    <source>
        <dbReference type="ARBA" id="ARBA00022552"/>
    </source>
</evidence>
<dbReference type="NCBIfam" id="TIGR00046">
    <property type="entry name" value="RsmE family RNA methyltransferase"/>
    <property type="match status" value="1"/>
</dbReference>
<feature type="domain" description="Ribosomal RNA small subunit methyltransferase E methyltransferase" evidence="13">
    <location>
        <begin position="81"/>
        <end position="235"/>
    </location>
</feature>
<reference evidence="15" key="2">
    <citation type="journal article" date="2021" name="PeerJ">
        <title>Extensive microbial diversity within the chicken gut microbiome revealed by metagenomics and culture.</title>
        <authorList>
            <person name="Gilroy R."/>
            <person name="Ravi A."/>
            <person name="Getino M."/>
            <person name="Pursley I."/>
            <person name="Horton D.L."/>
            <person name="Alikhan N.F."/>
            <person name="Baker D."/>
            <person name="Gharbi K."/>
            <person name="Hall N."/>
            <person name="Watson M."/>
            <person name="Adriaenssens E.M."/>
            <person name="Foster-Nyarko E."/>
            <person name="Jarju S."/>
            <person name="Secka A."/>
            <person name="Antonio M."/>
            <person name="Oren A."/>
            <person name="Chaudhuri R.R."/>
            <person name="La Ragione R."/>
            <person name="Hildebrand F."/>
            <person name="Pallen M.J."/>
        </authorList>
    </citation>
    <scope>NUCLEOTIDE SEQUENCE</scope>
    <source>
        <strain evidence="15">9366</strain>
    </source>
</reference>
<organism evidence="15 16">
    <name type="scientific">Candidatus Caccalectryoclostridium excrementigallinarum</name>
    <dbReference type="NCBI Taxonomy" id="2840710"/>
    <lineage>
        <taxon>Bacteria</taxon>
        <taxon>Bacillati</taxon>
        <taxon>Bacillota</taxon>
        <taxon>Clostridia</taxon>
        <taxon>Christensenellales</taxon>
        <taxon>Christensenellaceae</taxon>
        <taxon>Christensenellaceae incertae sedis</taxon>
        <taxon>Candidatus Caccalectryoclostridium</taxon>
    </lineage>
</organism>
<evidence type="ECO:0000313" key="16">
    <source>
        <dbReference type="Proteomes" id="UP000824145"/>
    </source>
</evidence>
<proteinExistence type="inferred from homology"/>
<accession>A0A9D1MMJ1</accession>
<dbReference type="PANTHER" id="PTHR30027">
    <property type="entry name" value="RIBOSOMAL RNA SMALL SUBUNIT METHYLTRANSFERASE E"/>
    <property type="match status" value="1"/>
</dbReference>
<gene>
    <name evidence="15" type="ORF">IAB07_03900</name>
</gene>